<dbReference type="Pfam" id="PF00106">
    <property type="entry name" value="adh_short"/>
    <property type="match status" value="1"/>
</dbReference>
<dbReference type="OrthoDB" id="191139at2759"/>
<keyword evidence="4" id="KW-1185">Reference proteome</keyword>
<name>A0A914BHQ6_PATMI</name>
<dbReference type="AlphaFoldDB" id="A0A914BHQ6"/>
<organism evidence="3 4">
    <name type="scientific">Patiria miniata</name>
    <name type="common">Bat star</name>
    <name type="synonym">Asterina miniata</name>
    <dbReference type="NCBI Taxonomy" id="46514"/>
    <lineage>
        <taxon>Eukaryota</taxon>
        <taxon>Metazoa</taxon>
        <taxon>Echinodermata</taxon>
        <taxon>Eleutherozoa</taxon>
        <taxon>Asterozoa</taxon>
        <taxon>Asteroidea</taxon>
        <taxon>Valvatacea</taxon>
        <taxon>Valvatida</taxon>
        <taxon>Asterinidae</taxon>
        <taxon>Patiria</taxon>
    </lineage>
</organism>
<evidence type="ECO:0000313" key="4">
    <source>
        <dbReference type="Proteomes" id="UP000887568"/>
    </source>
</evidence>
<evidence type="ECO:0000256" key="2">
    <source>
        <dbReference type="SAM" id="Phobius"/>
    </source>
</evidence>
<dbReference type="InterPro" id="IPR036291">
    <property type="entry name" value="NAD(P)-bd_dom_sf"/>
</dbReference>
<dbReference type="PRINTS" id="PR00081">
    <property type="entry name" value="GDHRDH"/>
</dbReference>
<keyword evidence="1" id="KW-0560">Oxidoreductase</keyword>
<dbReference type="EnsemblMetazoa" id="XM_038219034.1">
    <property type="protein sequence ID" value="XP_038074962.1"/>
    <property type="gene ID" value="LOC119742834"/>
</dbReference>
<keyword evidence="2" id="KW-0472">Membrane</keyword>
<protein>
    <recommendedName>
        <fullName evidence="5">Dehydrogenase/reductase SDR family member 11</fullName>
    </recommendedName>
</protein>
<dbReference type="PANTHER" id="PTHR43157:SF31">
    <property type="entry name" value="PHOSPHATIDYLINOSITOL-GLYCAN BIOSYNTHESIS CLASS F PROTEIN"/>
    <property type="match status" value="1"/>
</dbReference>
<accession>A0A914BHQ6</accession>
<dbReference type="InterPro" id="IPR002347">
    <property type="entry name" value="SDR_fam"/>
</dbReference>
<dbReference type="GO" id="GO:0016491">
    <property type="term" value="F:oxidoreductase activity"/>
    <property type="evidence" value="ECO:0007669"/>
    <property type="project" value="UniProtKB-KW"/>
</dbReference>
<reference evidence="3" key="1">
    <citation type="submission" date="2022-11" db="UniProtKB">
        <authorList>
            <consortium name="EnsemblMetazoa"/>
        </authorList>
    </citation>
    <scope>IDENTIFICATION</scope>
</reference>
<proteinExistence type="predicted"/>
<evidence type="ECO:0008006" key="5">
    <source>
        <dbReference type="Google" id="ProtNLM"/>
    </source>
</evidence>
<keyword evidence="2" id="KW-0812">Transmembrane</keyword>
<dbReference type="Gene3D" id="3.40.50.720">
    <property type="entry name" value="NAD(P)-binding Rossmann-like Domain"/>
    <property type="match status" value="1"/>
</dbReference>
<dbReference type="SUPFAM" id="SSF51735">
    <property type="entry name" value="NAD(P)-binding Rossmann-fold domains"/>
    <property type="match status" value="1"/>
</dbReference>
<dbReference type="RefSeq" id="XP_038074962.1">
    <property type="nucleotide sequence ID" value="XM_038219034.1"/>
</dbReference>
<feature type="transmembrane region" description="Helical" evidence="2">
    <location>
        <begin position="49"/>
        <end position="73"/>
    </location>
</feature>
<keyword evidence="2" id="KW-1133">Transmembrane helix</keyword>
<dbReference type="GeneID" id="119742834"/>
<evidence type="ECO:0000313" key="3">
    <source>
        <dbReference type="EnsemblMetazoa" id="XP_038074962.1"/>
    </source>
</evidence>
<evidence type="ECO:0000256" key="1">
    <source>
        <dbReference type="ARBA" id="ARBA00023002"/>
    </source>
</evidence>
<sequence length="178" mass="19168">MECVEDREALHGVAYKGTGESGDSCPGPTGRADDAGYVDGDSIMALEDWAVALVVIGSVLAVMCLLSFVYYWFVLRYRVASSSVSMKGKTIIITGASSGIGKATALGLARRGAHLILACRNEEKTAQVISEVKQKVPQGPEILYRHLNLASLQSVRKFAEQIIQEESHIDILINNAAQ</sequence>
<dbReference type="Proteomes" id="UP000887568">
    <property type="component" value="Unplaced"/>
</dbReference>
<dbReference type="PANTHER" id="PTHR43157">
    <property type="entry name" value="PHOSPHATIDYLINOSITOL-GLYCAN BIOSYNTHESIS CLASS F PROTEIN-RELATED"/>
    <property type="match status" value="1"/>
</dbReference>